<dbReference type="PROSITE" id="PS50294">
    <property type="entry name" value="WD_REPEATS_REGION"/>
    <property type="match status" value="2"/>
</dbReference>
<protein>
    <submittedName>
        <fullName evidence="5">Vegetative incompatibility protein HET-E-1</fullName>
    </submittedName>
</protein>
<dbReference type="OrthoDB" id="3142434at2759"/>
<dbReference type="EMBL" id="LN679105">
    <property type="protein sequence ID" value="CEL61597.1"/>
    <property type="molecule type" value="Genomic_DNA"/>
</dbReference>
<evidence type="ECO:0000259" key="4">
    <source>
        <dbReference type="PROSITE" id="PS50837"/>
    </source>
</evidence>
<organism evidence="5 6">
    <name type="scientific">Thanatephorus cucumeris (strain AG1-IB / isolate 7/3/14)</name>
    <name type="common">Lettuce bottom rot fungus</name>
    <name type="synonym">Rhizoctonia solani</name>
    <dbReference type="NCBI Taxonomy" id="1108050"/>
    <lineage>
        <taxon>Eukaryota</taxon>
        <taxon>Fungi</taxon>
        <taxon>Dikarya</taxon>
        <taxon>Basidiomycota</taxon>
        <taxon>Agaricomycotina</taxon>
        <taxon>Agaricomycetes</taxon>
        <taxon>Cantharellales</taxon>
        <taxon>Ceratobasidiaceae</taxon>
        <taxon>Rhizoctonia</taxon>
        <taxon>Rhizoctonia solani AG-1</taxon>
    </lineage>
</organism>
<dbReference type="Gene3D" id="2.130.10.10">
    <property type="entry name" value="YVTN repeat-like/Quinoprotein amine dehydrogenase"/>
    <property type="match status" value="2"/>
</dbReference>
<dbReference type="PANTHER" id="PTHR10039:SF5">
    <property type="entry name" value="NACHT DOMAIN-CONTAINING PROTEIN"/>
    <property type="match status" value="1"/>
</dbReference>
<sequence length="1161" mass="129024">MQQGGSGGGDRKYGLRLGEWLRSKNERSKLKLGTASNALTSTPSGVGVNTPSQVHGNTPNPSGQQSQSHGPNQSNNVRPPSPASNNIMQASAPPGATLPGSGASTAWSGLEQALRALRISKHIYPPLGLALDDLTSHLPKFEAAARNRQDYDDLAIELKGMAELIERQLDAMISEESKRAIVSLSETIRAELKSVEGRQSQSGTRRVLDSSEEDEDIIRRYRRVEQLFRQLQGEASLSTWCTTNKYYMNTQLEGLRPARLARYDSSLSMEIGRRTCTENTRTKILQDSMKWSEDPNSAKIYWMNGMAGTGKTTIVYSLATILEARKQLAASFFCTRISPECREAKQIVPTIAYQLARRSAPFRHALCEALEEDPDIGFGRISSQFELLLKRPLVKIKDELPDNFVVVIDALDECNDPGIVEDFLDLLFRSVADLPIRFYVTSRPEPTIRDRMMAASECSRSILYLHEIERSLVQADIELYLREELAFMSPPDPDIKKLASHAGNLFIYAATAVRYIRPTKKGADSWTRLSVLLAINAESKQKLSGINDLYTAILSAAVDDQLEHHENARILDALWTVVCAYEPIRVSTLTALCGLENLDSIRTALQPLRSVLHVSDHSELVTTLHASFPDYVLDQERSGRFHCDKVAHGQYLAKRCFEIMQRQLRFNIGDIKSSYIPDDEIPEIKETICANISEELSYGYRFWIDHLTQTKLKPADILVNLVHEFLSHRLLFWMEVLSLKKWLTIGLTGMTKLNTWLAFLSPEDPSLLDFASDASKFIAAYATSPASTYTSHIYLSALPLSDPSNYVRSCYLPRFQGLLKVSGTLMNKLTQVSLTDWVTNDEFKLAALLPGSDLIALCSYSGIISVQNIYNGRHFVQPFETETTSVTYIGGSRNSTQVVFGTVKKLAVWNMHDGSFIAGVSVPVGNHFTSFAISVDGTHIACGLFDGGIGTLNLQDPTFEFRSLKGHTRRVQSIDFSPNGTRFVSRSEDDTIRIWDVFTGDVLLVLNDIQGPKAARFLPDGTHIITAPGSSRGSIRVWDISNASYFEQHFHDKTVVSSVAVSPNAHETCIAVVLKSSDYRAFEIRNIYTWKLIAGPFKGHDIIIQYIAFSDDGARVVSTAGGCSVRVWDAHGRTTEGSSKAPVTRHLNAELGLITSPDQKK</sequence>
<proteinExistence type="predicted"/>
<dbReference type="Pfam" id="PF00400">
    <property type="entry name" value="WD40"/>
    <property type="match status" value="2"/>
</dbReference>
<dbReference type="PROSITE" id="PS50082">
    <property type="entry name" value="WD_REPEATS_2"/>
    <property type="match status" value="2"/>
</dbReference>
<accession>A0A0B7FZK4</accession>
<keyword evidence="2" id="KW-0853">WD repeat</keyword>
<dbReference type="InterPro" id="IPR036322">
    <property type="entry name" value="WD40_repeat_dom_sf"/>
</dbReference>
<feature type="domain" description="NACHT" evidence="4">
    <location>
        <begin position="299"/>
        <end position="444"/>
    </location>
</feature>
<evidence type="ECO:0000313" key="5">
    <source>
        <dbReference type="EMBL" id="CEL61597.1"/>
    </source>
</evidence>
<dbReference type="Proteomes" id="UP000059188">
    <property type="component" value="Unassembled WGS sequence"/>
</dbReference>
<dbReference type="PANTHER" id="PTHR10039">
    <property type="entry name" value="AMELOGENIN"/>
    <property type="match status" value="1"/>
</dbReference>
<keyword evidence="6" id="KW-1185">Reference proteome</keyword>
<name>A0A0B7FZK4_THACB</name>
<feature type="compositionally biased region" description="Polar residues" evidence="3">
    <location>
        <begin position="34"/>
        <end position="89"/>
    </location>
</feature>
<dbReference type="SMART" id="SM00320">
    <property type="entry name" value="WD40"/>
    <property type="match status" value="3"/>
</dbReference>
<dbReference type="InterPro" id="IPR001680">
    <property type="entry name" value="WD40_rpt"/>
</dbReference>
<dbReference type="STRING" id="1108050.A0A0B7FZK4"/>
<evidence type="ECO:0000256" key="1">
    <source>
        <dbReference type="ARBA" id="ARBA00022737"/>
    </source>
</evidence>
<dbReference type="Gene3D" id="3.40.50.300">
    <property type="entry name" value="P-loop containing nucleotide triphosphate hydrolases"/>
    <property type="match status" value="1"/>
</dbReference>
<dbReference type="PROSITE" id="PS50837">
    <property type="entry name" value="NACHT"/>
    <property type="match status" value="1"/>
</dbReference>
<evidence type="ECO:0000256" key="3">
    <source>
        <dbReference type="SAM" id="MobiDB-lite"/>
    </source>
</evidence>
<keyword evidence="1" id="KW-0677">Repeat</keyword>
<gene>
    <name evidence="5" type="ORF">RSOLAG1IB_04347</name>
</gene>
<evidence type="ECO:0000256" key="2">
    <source>
        <dbReference type="PROSITE-ProRule" id="PRU00221"/>
    </source>
</evidence>
<dbReference type="InterPro" id="IPR015943">
    <property type="entry name" value="WD40/YVTN_repeat-like_dom_sf"/>
</dbReference>
<dbReference type="AlphaFoldDB" id="A0A0B7FZK4"/>
<reference evidence="5 6" key="1">
    <citation type="submission" date="2014-11" db="EMBL/GenBank/DDBJ databases">
        <authorList>
            <person name="Wibberg Daniel"/>
        </authorList>
    </citation>
    <scope>NUCLEOTIDE SEQUENCE [LARGE SCALE GENOMIC DNA]</scope>
    <source>
        <strain evidence="5">Rhizoctonia solani AG1-IB 7/3/14</strain>
    </source>
</reference>
<dbReference type="InterPro" id="IPR027417">
    <property type="entry name" value="P-loop_NTPase"/>
</dbReference>
<dbReference type="Pfam" id="PF24883">
    <property type="entry name" value="NPHP3_N"/>
    <property type="match status" value="1"/>
</dbReference>
<dbReference type="SUPFAM" id="SSF50978">
    <property type="entry name" value="WD40 repeat-like"/>
    <property type="match status" value="1"/>
</dbReference>
<dbReference type="InterPro" id="IPR007111">
    <property type="entry name" value="NACHT_NTPase"/>
</dbReference>
<feature type="repeat" description="WD" evidence="2">
    <location>
        <begin position="964"/>
        <end position="1005"/>
    </location>
</feature>
<dbReference type="InterPro" id="IPR056884">
    <property type="entry name" value="NPHP3-like_N"/>
</dbReference>
<feature type="region of interest" description="Disordered" evidence="3">
    <location>
        <begin position="27"/>
        <end position="103"/>
    </location>
</feature>
<dbReference type="SUPFAM" id="SSF52540">
    <property type="entry name" value="P-loop containing nucleoside triphosphate hydrolases"/>
    <property type="match status" value="1"/>
</dbReference>
<feature type="repeat" description="WD" evidence="2">
    <location>
        <begin position="1097"/>
        <end position="1129"/>
    </location>
</feature>
<evidence type="ECO:0000313" key="6">
    <source>
        <dbReference type="Proteomes" id="UP000059188"/>
    </source>
</evidence>